<keyword evidence="1" id="KW-1133">Transmembrane helix</keyword>
<feature type="transmembrane region" description="Helical" evidence="1">
    <location>
        <begin position="7"/>
        <end position="25"/>
    </location>
</feature>
<comment type="caution">
    <text evidence="2">The sequence shown here is derived from an EMBL/GenBank/DDBJ whole genome shotgun (WGS) entry which is preliminary data.</text>
</comment>
<evidence type="ECO:0000313" key="2">
    <source>
        <dbReference type="EMBL" id="RVT59503.1"/>
    </source>
</evidence>
<name>A0A3S2UE03_9BACI</name>
<gene>
    <name evidence="2" type="ORF">EM808_19610</name>
</gene>
<keyword evidence="1" id="KW-0812">Transmembrane</keyword>
<keyword evidence="3" id="KW-1185">Reference proteome</keyword>
<dbReference type="RefSeq" id="WP_127739902.1">
    <property type="nucleotide sequence ID" value="NZ_CAJCKN010000005.1"/>
</dbReference>
<keyword evidence="1" id="KW-0472">Membrane</keyword>
<accession>A0A3S2UE03</accession>
<sequence length="82" mass="9293">MDKLQNISISALVVSIIAVILSYLTNMKVEAPHPDGNSTTMDISYIYGEAAVIFNKIEPYGIWGIIISFVALIFIRYYRRSY</sequence>
<evidence type="ECO:0000313" key="3">
    <source>
        <dbReference type="Proteomes" id="UP000288024"/>
    </source>
</evidence>
<proteinExistence type="predicted"/>
<dbReference type="EMBL" id="RZTZ01000009">
    <property type="protein sequence ID" value="RVT59503.1"/>
    <property type="molecule type" value="Genomic_DNA"/>
</dbReference>
<feature type="transmembrane region" description="Helical" evidence="1">
    <location>
        <begin position="60"/>
        <end position="78"/>
    </location>
</feature>
<evidence type="ECO:0000256" key="1">
    <source>
        <dbReference type="SAM" id="Phobius"/>
    </source>
</evidence>
<organism evidence="2 3">
    <name type="scientific">Niallia taxi</name>
    <dbReference type="NCBI Taxonomy" id="2499688"/>
    <lineage>
        <taxon>Bacteria</taxon>
        <taxon>Bacillati</taxon>
        <taxon>Bacillota</taxon>
        <taxon>Bacilli</taxon>
        <taxon>Bacillales</taxon>
        <taxon>Bacillaceae</taxon>
        <taxon>Niallia</taxon>
    </lineage>
</organism>
<dbReference type="GeneID" id="87619118"/>
<dbReference type="Proteomes" id="UP000288024">
    <property type="component" value="Unassembled WGS sequence"/>
</dbReference>
<dbReference type="AlphaFoldDB" id="A0A3S2UE03"/>
<protein>
    <submittedName>
        <fullName evidence="2">Uncharacterized protein</fullName>
    </submittedName>
</protein>
<reference evidence="2 3" key="1">
    <citation type="submission" date="2019-01" db="EMBL/GenBank/DDBJ databases">
        <title>Bacillus sp. M5HDSG1-1, whole genome shotgun sequence.</title>
        <authorList>
            <person name="Tuo L."/>
        </authorList>
    </citation>
    <scope>NUCLEOTIDE SEQUENCE [LARGE SCALE GENOMIC DNA]</scope>
    <source>
        <strain evidence="2 3">M5HDSG1-1</strain>
    </source>
</reference>